<dbReference type="SUPFAM" id="SSF69118">
    <property type="entry name" value="AhpD-like"/>
    <property type="match status" value="1"/>
</dbReference>
<dbReference type="PANTHER" id="PTHR33930:SF2">
    <property type="entry name" value="BLR3452 PROTEIN"/>
    <property type="match status" value="1"/>
</dbReference>
<gene>
    <name evidence="2" type="ORF">BRM9_2278</name>
    <name evidence="3" type="ORF">DSM1535_1212</name>
    <name evidence="5" type="ORF">ISP06_04775</name>
    <name evidence="4" type="ORF">MB9_2316</name>
</gene>
<keyword evidence="6" id="KW-1185">Reference proteome</keyword>
<name>A0A090I3F6_METFO</name>
<protein>
    <submittedName>
        <fullName evidence="2">Carboxymuconolactone decarboxylase family protein</fullName>
    </submittedName>
</protein>
<evidence type="ECO:0000259" key="1">
    <source>
        <dbReference type="Pfam" id="PF02627"/>
    </source>
</evidence>
<dbReference type="Gene3D" id="1.20.1290.10">
    <property type="entry name" value="AhpD-like"/>
    <property type="match status" value="1"/>
</dbReference>
<dbReference type="Proteomes" id="UP000029661">
    <property type="component" value="Chromosome"/>
</dbReference>
<feature type="domain" description="Carboxymuconolactone decarboxylase-like" evidence="1">
    <location>
        <begin position="20"/>
        <end position="101"/>
    </location>
</feature>
<dbReference type="GO" id="GO:0051920">
    <property type="term" value="F:peroxiredoxin activity"/>
    <property type="evidence" value="ECO:0007669"/>
    <property type="project" value="InterPro"/>
</dbReference>
<reference evidence="2" key="1">
    <citation type="submission" date="2013-12" db="EMBL/GenBank/DDBJ databases">
        <title>The complete genome sequence of Methanobacterium sp. BRM9.</title>
        <authorList>
            <consortium name="Pastoral Greenhouse Gas Research Consortium"/>
            <person name="Kelly W.J."/>
            <person name="Leahy S.C."/>
            <person name="Perry R."/>
            <person name="Li D."/>
            <person name="Altermann E."/>
            <person name="Lambie S.C."/>
            <person name="Attwood G.T."/>
        </authorList>
    </citation>
    <scope>NUCLEOTIDE SEQUENCE [LARGE SCALE GENOMIC DNA]</scope>
    <source>
        <strain evidence="2">BRM9</strain>
    </source>
</reference>
<dbReference type="EMBL" id="CP006933">
    <property type="protein sequence ID" value="AIS33078.1"/>
    <property type="molecule type" value="Genomic_DNA"/>
</dbReference>
<dbReference type="EMBL" id="JADIIL010000017">
    <property type="protein sequence ID" value="MBF4474770.1"/>
    <property type="molecule type" value="Genomic_DNA"/>
</dbReference>
<dbReference type="PANTHER" id="PTHR33930">
    <property type="entry name" value="ALKYL HYDROPEROXIDE REDUCTASE AHPD"/>
    <property type="match status" value="1"/>
</dbReference>
<dbReference type="EMBL" id="LN515531">
    <property type="protein sequence ID" value="CEA13549.1"/>
    <property type="molecule type" value="Genomic_DNA"/>
</dbReference>
<evidence type="ECO:0000313" key="3">
    <source>
        <dbReference type="EMBL" id="CEA13549.1"/>
    </source>
</evidence>
<reference evidence="4" key="3">
    <citation type="submission" date="2014-09" db="EMBL/GenBank/DDBJ databases">
        <authorList>
            <person name="Bishop-Lilly K.A."/>
            <person name="Broomall S.M."/>
            <person name="Chain P.S."/>
            <person name="Chertkov O."/>
            <person name="Coyne S.R."/>
            <person name="Daligault H.E."/>
            <person name="Davenport K.W."/>
            <person name="Erkkila T."/>
            <person name="Frey K.G."/>
            <person name="Gibbons H.S."/>
            <person name="Gu W."/>
            <person name="Jaissle J."/>
            <person name="Johnson S.L."/>
            <person name="Koroleva G.I."/>
            <person name="Ladner J.T."/>
            <person name="Lo C.-C."/>
            <person name="Minogue T.D."/>
            <person name="Munk C."/>
            <person name="Palacios G.F."/>
            <person name="Redden C.L."/>
            <person name="Rosenzweig C.N."/>
            <person name="Scholz M.B."/>
            <person name="Teshima H."/>
            <person name="Xu Y."/>
        </authorList>
    </citation>
    <scope>NUCLEOTIDE SEQUENCE</scope>
    <source>
        <strain evidence="4">Mb9</strain>
    </source>
</reference>
<dbReference type="AlphaFoldDB" id="A0A090I3F6"/>
<dbReference type="Proteomes" id="UP000606900">
    <property type="component" value="Unassembled WGS sequence"/>
</dbReference>
<accession>A0A090I3F6</accession>
<dbReference type="EMBL" id="LN734822">
    <property type="protein sequence ID" value="CEL25927.1"/>
    <property type="molecule type" value="Genomic_DNA"/>
</dbReference>
<organism evidence="3">
    <name type="scientific">Methanobacterium formicicum</name>
    <dbReference type="NCBI Taxonomy" id="2162"/>
    <lineage>
        <taxon>Archaea</taxon>
        <taxon>Methanobacteriati</taxon>
        <taxon>Methanobacteriota</taxon>
        <taxon>Methanomada group</taxon>
        <taxon>Methanobacteria</taxon>
        <taxon>Methanobacteriales</taxon>
        <taxon>Methanobacteriaceae</taxon>
        <taxon>Methanobacterium</taxon>
    </lineage>
</organism>
<dbReference type="KEGG" id="mfc:BRM9_2278"/>
<evidence type="ECO:0000313" key="5">
    <source>
        <dbReference type="EMBL" id="MBF4474770.1"/>
    </source>
</evidence>
<dbReference type="Proteomes" id="UP000062768">
    <property type="component" value="Chromosome I"/>
</dbReference>
<reference evidence="3" key="2">
    <citation type="submission" date="2014-08" db="EMBL/GenBank/DDBJ databases">
        <authorList>
            <person name="Wibberg D."/>
        </authorList>
    </citation>
    <scope>NUCLEOTIDE SEQUENCE</scope>
</reference>
<dbReference type="STRING" id="2162.BRM9_2278"/>
<dbReference type="Pfam" id="PF02627">
    <property type="entry name" value="CMD"/>
    <property type="match status" value="1"/>
</dbReference>
<dbReference type="InterPro" id="IPR003779">
    <property type="entry name" value="CMD-like"/>
</dbReference>
<evidence type="ECO:0000313" key="2">
    <source>
        <dbReference type="EMBL" id="AIS33078.1"/>
    </source>
</evidence>
<sequence>MERNSGENKNPFQIFQEEFPDLAGSFNELVDAQRSLPGMDPKTKQLVNIAIQTANRNPIGVKMHSIMAKSQGASREEILGAVVMNLHLSGLASVLDCLPAAIEGLESTEIVK</sequence>
<dbReference type="RefSeq" id="WP_048072747.1">
    <property type="nucleotide sequence ID" value="NZ_CP006933.1"/>
</dbReference>
<reference evidence="5" key="4">
    <citation type="submission" date="2020-10" db="EMBL/GenBank/DDBJ databases">
        <title>Dehalococcoides mccartyi of a TCE/Cr reducing biochatode.</title>
        <authorList>
            <person name="Matturro B."/>
        </authorList>
    </citation>
    <scope>NUCLEOTIDE SEQUENCE</scope>
    <source>
        <strain evidence="5">Bin2</strain>
    </source>
</reference>
<dbReference type="GeneID" id="26740546"/>
<dbReference type="InterPro" id="IPR029032">
    <property type="entry name" value="AhpD-like"/>
</dbReference>
<evidence type="ECO:0000313" key="4">
    <source>
        <dbReference type="EMBL" id="CEL25927.1"/>
    </source>
</evidence>
<dbReference type="OrthoDB" id="115620at2157"/>
<dbReference type="KEGG" id="mfi:DSM1535_1212"/>
<dbReference type="PATRIC" id="fig|2162.10.peg.2386"/>
<evidence type="ECO:0000313" key="6">
    <source>
        <dbReference type="Proteomes" id="UP000062768"/>
    </source>
</evidence>
<proteinExistence type="predicted"/>